<keyword evidence="3" id="KW-0560">Oxidoreductase</keyword>
<dbReference type="InterPro" id="IPR006108">
    <property type="entry name" value="3HC_DH_C"/>
</dbReference>
<dbReference type="InterPro" id="IPR022694">
    <property type="entry name" value="3-OHacyl-CoA_DH"/>
</dbReference>
<reference evidence="7" key="1">
    <citation type="journal article" date="2014" name="Int. J. Syst. Evol. Microbiol.">
        <title>Complete genome sequence of Corynebacterium casei LMG S-19264T (=DSM 44701T), isolated from a smear-ripened cheese.</title>
        <authorList>
            <consortium name="US DOE Joint Genome Institute (JGI-PGF)"/>
            <person name="Walter F."/>
            <person name="Albersmeier A."/>
            <person name="Kalinowski J."/>
            <person name="Ruckert C."/>
        </authorList>
    </citation>
    <scope>NUCLEOTIDE SEQUENCE</scope>
    <source>
        <strain evidence="7">VKM Ac-2007</strain>
    </source>
</reference>
<dbReference type="GO" id="GO:0070403">
    <property type="term" value="F:NAD+ binding"/>
    <property type="evidence" value="ECO:0007669"/>
    <property type="project" value="InterPro"/>
</dbReference>
<dbReference type="EMBL" id="BSEV01000005">
    <property type="protein sequence ID" value="GLK09589.1"/>
    <property type="molecule type" value="Genomic_DNA"/>
</dbReference>
<comment type="similarity">
    <text evidence="2">Belongs to the 3-hydroxyacyl-CoA dehydrogenase family.</text>
</comment>
<name>A0A9W6I241_9ACTN</name>
<evidence type="ECO:0000313" key="7">
    <source>
        <dbReference type="EMBL" id="GLK09589.1"/>
    </source>
</evidence>
<evidence type="ECO:0000259" key="5">
    <source>
        <dbReference type="Pfam" id="PF00725"/>
    </source>
</evidence>
<organism evidence="7 8">
    <name type="scientific">Streptosporangium carneum</name>
    <dbReference type="NCBI Taxonomy" id="47481"/>
    <lineage>
        <taxon>Bacteria</taxon>
        <taxon>Bacillati</taxon>
        <taxon>Actinomycetota</taxon>
        <taxon>Actinomycetes</taxon>
        <taxon>Streptosporangiales</taxon>
        <taxon>Streptosporangiaceae</taxon>
        <taxon>Streptosporangium</taxon>
    </lineage>
</organism>
<dbReference type="PIRSF" id="PIRSF000105">
    <property type="entry name" value="HCDH"/>
    <property type="match status" value="1"/>
</dbReference>
<dbReference type="Gene3D" id="3.40.50.720">
    <property type="entry name" value="NAD(P)-binding Rossmann-like Domain"/>
    <property type="match status" value="1"/>
</dbReference>
<dbReference type="InterPro" id="IPR006176">
    <property type="entry name" value="3-OHacyl-CoA_DH_NAD-bd"/>
</dbReference>
<dbReference type="InterPro" id="IPR013328">
    <property type="entry name" value="6PGD_dom2"/>
</dbReference>
<evidence type="ECO:0000256" key="1">
    <source>
        <dbReference type="ARBA" id="ARBA00005086"/>
    </source>
</evidence>
<feature type="domain" description="3-hydroxyacyl-CoA dehydrogenase C-terminal" evidence="5">
    <location>
        <begin position="186"/>
        <end position="231"/>
    </location>
</feature>
<dbReference type="AlphaFoldDB" id="A0A9W6I241"/>
<evidence type="ECO:0000256" key="3">
    <source>
        <dbReference type="ARBA" id="ARBA00023002"/>
    </source>
</evidence>
<dbReference type="Proteomes" id="UP001143474">
    <property type="component" value="Unassembled WGS sequence"/>
</dbReference>
<dbReference type="InterPro" id="IPR036291">
    <property type="entry name" value="NAD(P)-bd_dom_sf"/>
</dbReference>
<evidence type="ECO:0000313" key="8">
    <source>
        <dbReference type="Proteomes" id="UP001143474"/>
    </source>
</evidence>
<dbReference type="Pfam" id="PF02737">
    <property type="entry name" value="3HCDH_N"/>
    <property type="match status" value="1"/>
</dbReference>
<gene>
    <name evidence="7" type="ORF">GCM10017600_29950</name>
</gene>
<evidence type="ECO:0000259" key="6">
    <source>
        <dbReference type="Pfam" id="PF02737"/>
    </source>
</evidence>
<dbReference type="PANTHER" id="PTHR48075:SF5">
    <property type="entry name" value="3-HYDROXYBUTYRYL-COA DEHYDROGENASE"/>
    <property type="match status" value="1"/>
</dbReference>
<dbReference type="PANTHER" id="PTHR48075">
    <property type="entry name" value="3-HYDROXYACYL-COA DEHYDROGENASE FAMILY PROTEIN"/>
    <property type="match status" value="1"/>
</dbReference>
<keyword evidence="8" id="KW-1185">Reference proteome</keyword>
<dbReference type="GO" id="GO:0016616">
    <property type="term" value="F:oxidoreductase activity, acting on the CH-OH group of donors, NAD or NADP as acceptor"/>
    <property type="evidence" value="ECO:0007669"/>
    <property type="project" value="InterPro"/>
</dbReference>
<dbReference type="Pfam" id="PF00725">
    <property type="entry name" value="3HCDH"/>
    <property type="match status" value="1"/>
</dbReference>
<dbReference type="SUPFAM" id="SSF48179">
    <property type="entry name" value="6-phosphogluconate dehydrogenase C-terminal domain-like"/>
    <property type="match status" value="1"/>
</dbReference>
<reference evidence="7" key="2">
    <citation type="submission" date="2023-01" db="EMBL/GenBank/DDBJ databases">
        <authorList>
            <person name="Sun Q."/>
            <person name="Evtushenko L."/>
        </authorList>
    </citation>
    <scope>NUCLEOTIDE SEQUENCE</scope>
    <source>
        <strain evidence="7">VKM Ac-2007</strain>
    </source>
</reference>
<feature type="domain" description="3-hydroxyacyl-CoA dehydrogenase NAD binding" evidence="6">
    <location>
        <begin position="3"/>
        <end position="180"/>
    </location>
</feature>
<dbReference type="SUPFAM" id="SSF51735">
    <property type="entry name" value="NAD(P)-binding Rossmann-fold domains"/>
    <property type="match status" value="1"/>
</dbReference>
<accession>A0A9W6I241</accession>
<dbReference type="InterPro" id="IPR008927">
    <property type="entry name" value="6-PGluconate_DH-like_C_sf"/>
</dbReference>
<dbReference type="Gene3D" id="1.10.1040.10">
    <property type="entry name" value="N-(1-d-carboxylethyl)-l-norvaline Dehydrogenase, domain 2"/>
    <property type="match status" value="1"/>
</dbReference>
<proteinExistence type="inferred from homology"/>
<evidence type="ECO:0000256" key="2">
    <source>
        <dbReference type="ARBA" id="ARBA00009463"/>
    </source>
</evidence>
<feature type="site" description="Important for catalytic activity" evidence="4">
    <location>
        <position position="137"/>
    </location>
</feature>
<evidence type="ECO:0000256" key="4">
    <source>
        <dbReference type="PIRSR" id="PIRSR000105-1"/>
    </source>
</evidence>
<dbReference type="GO" id="GO:0006631">
    <property type="term" value="P:fatty acid metabolic process"/>
    <property type="evidence" value="ECO:0007669"/>
    <property type="project" value="InterPro"/>
</dbReference>
<sequence length="238" mass="25554">MTGGGVMGAQIAQVFATHGHTVRVHDLTEDRLAAARERILDGRFGLRASVARGKISEEASRGAQDRLTYVTDLAAACDGVDLVQEAVPEDMGLKVRVFRELDRVSPPGAVLLSNTAGLSVAALAYATDRPGQVFGWHWFQPCAAMRCAELVVHDAVTPEAHRLTVEVAESCGRRVVTVNDQPLAWGFVANRINAAVRREADMIVAEGVATPEQVDAIMKDALRWPMGPFEMRGAAALG</sequence>
<comment type="caution">
    <text evidence="7">The sequence shown here is derived from an EMBL/GenBank/DDBJ whole genome shotgun (WGS) entry which is preliminary data.</text>
</comment>
<comment type="pathway">
    <text evidence="1">Lipid metabolism; butanoate metabolism.</text>
</comment>
<protein>
    <submittedName>
        <fullName evidence="7">3-hydroxyacyl-CoA dehydrogenase</fullName>
    </submittedName>
</protein>